<reference evidence="1 2" key="1">
    <citation type="submission" date="2019-03" db="EMBL/GenBank/DDBJ databases">
        <title>Single cell metagenomics reveals metabolic interactions within the superorganism composed of flagellate Streblomastix strix and complex community of Bacteroidetes bacteria on its surface.</title>
        <authorList>
            <person name="Treitli S.C."/>
            <person name="Kolisko M."/>
            <person name="Husnik F."/>
            <person name="Keeling P."/>
            <person name="Hampl V."/>
        </authorList>
    </citation>
    <scope>NUCLEOTIDE SEQUENCE [LARGE SCALE GENOMIC DNA]</scope>
    <source>
        <strain evidence="1">ST1C</strain>
    </source>
</reference>
<proteinExistence type="predicted"/>
<comment type="caution">
    <text evidence="1">The sequence shown here is derived from an EMBL/GenBank/DDBJ whole genome shotgun (WGS) entry which is preliminary data.</text>
</comment>
<gene>
    <name evidence="1" type="ORF">EZS28_016150</name>
</gene>
<dbReference type="AlphaFoldDB" id="A0A5J4W056"/>
<evidence type="ECO:0000313" key="2">
    <source>
        <dbReference type="Proteomes" id="UP000324800"/>
    </source>
</evidence>
<sequence>MPKIIFITQQINNASLSQDFDGFQVNEEYVVGFDYCYGEDYYYYYYYYYYWGVVGEAVTGEDDGDYICVDQEEEDYYYVDEFYVIIGVECVGVFIVYQSDFYEEGDEVVLSECDYSDSVFDGGAVFVCCFFSDLGTYENEFEDDYVCLDYYYYCYAGDEYSFYDYEALYAE</sequence>
<name>A0A5J4W056_9EUKA</name>
<protein>
    <submittedName>
        <fullName evidence="1">Uncharacterized protein</fullName>
    </submittedName>
</protein>
<dbReference type="EMBL" id="SNRW01004031">
    <property type="protein sequence ID" value="KAA6388324.1"/>
    <property type="molecule type" value="Genomic_DNA"/>
</dbReference>
<evidence type="ECO:0000313" key="1">
    <source>
        <dbReference type="EMBL" id="KAA6388324.1"/>
    </source>
</evidence>
<organism evidence="1 2">
    <name type="scientific">Streblomastix strix</name>
    <dbReference type="NCBI Taxonomy" id="222440"/>
    <lineage>
        <taxon>Eukaryota</taxon>
        <taxon>Metamonada</taxon>
        <taxon>Preaxostyla</taxon>
        <taxon>Oxymonadida</taxon>
        <taxon>Streblomastigidae</taxon>
        <taxon>Streblomastix</taxon>
    </lineage>
</organism>
<accession>A0A5J4W056</accession>
<dbReference type="Proteomes" id="UP000324800">
    <property type="component" value="Unassembled WGS sequence"/>
</dbReference>